<gene>
    <name evidence="2" type="primary">LOC140005164</name>
</gene>
<reference evidence="2" key="2">
    <citation type="submission" date="2025-08" db="UniProtKB">
        <authorList>
            <consortium name="RefSeq"/>
        </authorList>
    </citation>
    <scope>IDENTIFICATION</scope>
    <source>
        <tissue evidence="2">Leaves</tissue>
    </source>
</reference>
<protein>
    <recommendedName>
        <fullName evidence="3">Reverse transcriptase domain-containing protein</fullName>
    </recommendedName>
</protein>
<dbReference type="InterPro" id="IPR052343">
    <property type="entry name" value="Retrotransposon-Effector_Assoc"/>
</dbReference>
<dbReference type="PANTHER" id="PTHR46890">
    <property type="entry name" value="NON-LTR RETROLELEMENT REVERSE TRANSCRIPTASE-LIKE PROTEIN-RELATED"/>
    <property type="match status" value="1"/>
</dbReference>
<evidence type="ECO:0008006" key="3">
    <source>
        <dbReference type="Google" id="ProtNLM"/>
    </source>
</evidence>
<accession>A0ABM4U350</accession>
<dbReference type="Proteomes" id="UP001652660">
    <property type="component" value="Chromosome 1c"/>
</dbReference>
<keyword evidence="1" id="KW-1185">Reference proteome</keyword>
<reference evidence="1" key="1">
    <citation type="journal article" date="2025" name="Foods">
        <title>Unveiling the Microbial Signatures of Arabica Coffee Cherries: Insights into Ripeness Specific Diversity, Functional Traits, and Implications for Quality and Safety.</title>
        <authorList>
            <consortium name="RefSeq"/>
            <person name="Tenea G.N."/>
            <person name="Cifuentes V."/>
            <person name="Reyes P."/>
            <person name="Cevallos-Vallejos M."/>
        </authorList>
    </citation>
    <scope>NUCLEOTIDE SEQUENCE [LARGE SCALE GENOMIC DNA]</scope>
</reference>
<name>A0ABM4U350_COFAR</name>
<dbReference type="GeneID" id="140005164"/>
<evidence type="ECO:0000313" key="1">
    <source>
        <dbReference type="Proteomes" id="UP001652660"/>
    </source>
</evidence>
<evidence type="ECO:0000313" key="2">
    <source>
        <dbReference type="RefSeq" id="XP_071901704.1"/>
    </source>
</evidence>
<sequence>MSTSRGIGQNCTRLCQLKNNSGAHACSTVIDNGRLEQVPSMEEVKRVIFDMDGDSAVGPDGFTGKFFIFASEVVAQDLCKAIVSFFHGAELPRFITATSIVLIPKSGFVKGWTVSDNFLLAQELITDIGQKCREGNVALKLDMAKAYDRMSWAFVIQVLRQFGFGERFIDMVWRLFPMSGSQ</sequence>
<proteinExistence type="predicted"/>
<dbReference type="PANTHER" id="PTHR46890:SF48">
    <property type="entry name" value="RNA-DIRECTED DNA POLYMERASE"/>
    <property type="match status" value="1"/>
</dbReference>
<organism evidence="1 2">
    <name type="scientific">Coffea arabica</name>
    <name type="common">Arabian coffee</name>
    <dbReference type="NCBI Taxonomy" id="13443"/>
    <lineage>
        <taxon>Eukaryota</taxon>
        <taxon>Viridiplantae</taxon>
        <taxon>Streptophyta</taxon>
        <taxon>Embryophyta</taxon>
        <taxon>Tracheophyta</taxon>
        <taxon>Spermatophyta</taxon>
        <taxon>Magnoliopsida</taxon>
        <taxon>eudicotyledons</taxon>
        <taxon>Gunneridae</taxon>
        <taxon>Pentapetalae</taxon>
        <taxon>asterids</taxon>
        <taxon>lamiids</taxon>
        <taxon>Gentianales</taxon>
        <taxon>Rubiaceae</taxon>
        <taxon>Ixoroideae</taxon>
        <taxon>Gardenieae complex</taxon>
        <taxon>Bertiereae - Coffeeae clade</taxon>
        <taxon>Coffeeae</taxon>
        <taxon>Coffea</taxon>
    </lineage>
</organism>
<dbReference type="RefSeq" id="XP_071901704.1">
    <property type="nucleotide sequence ID" value="XM_072045603.1"/>
</dbReference>